<name>A0ABT2IUA3_9FLAO</name>
<organism evidence="1 2">
    <name type="scientific">Chryseobacterium herbae</name>
    <dbReference type="NCBI Taxonomy" id="2976476"/>
    <lineage>
        <taxon>Bacteria</taxon>
        <taxon>Pseudomonadati</taxon>
        <taxon>Bacteroidota</taxon>
        <taxon>Flavobacteriia</taxon>
        <taxon>Flavobacteriales</taxon>
        <taxon>Weeksellaceae</taxon>
        <taxon>Chryseobacterium group</taxon>
        <taxon>Chryseobacterium</taxon>
    </lineage>
</organism>
<dbReference type="NCBIfam" id="NF047798">
    <property type="entry name" value="leader_Chryseo"/>
    <property type="match status" value="1"/>
</dbReference>
<protein>
    <recommendedName>
        <fullName evidence="3">Bacteriocin-type signal sequence-containing protein</fullName>
    </recommendedName>
</protein>
<keyword evidence="2" id="KW-1185">Reference proteome</keyword>
<sequence length="72" mass="7642">MKNLKKISRTDLKEIIGNGGGMTCRGGECMGGTGDDGGEVRYVRCCKEFANPPQCGDSCGTTCGKGYYAQYC</sequence>
<dbReference type="InterPro" id="IPR058074">
    <property type="entry name" value="Bacteriocin-like"/>
</dbReference>
<proteinExistence type="predicted"/>
<evidence type="ECO:0008006" key="3">
    <source>
        <dbReference type="Google" id="ProtNLM"/>
    </source>
</evidence>
<evidence type="ECO:0000313" key="2">
    <source>
        <dbReference type="Proteomes" id="UP001525566"/>
    </source>
</evidence>
<gene>
    <name evidence="1" type="ORF">N0B48_11060</name>
</gene>
<comment type="caution">
    <text evidence="1">The sequence shown here is derived from an EMBL/GenBank/DDBJ whole genome shotgun (WGS) entry which is preliminary data.</text>
</comment>
<dbReference type="RefSeq" id="WP_259838854.1">
    <property type="nucleotide sequence ID" value="NZ_JAOAMU010000003.1"/>
</dbReference>
<accession>A0ABT2IUA3</accession>
<reference evidence="1 2" key="1">
    <citation type="submission" date="2022-09" db="EMBL/GenBank/DDBJ databases">
        <title>Chryseobacterium oleae sp.nov., isolated from the inter-root soil of Pyrola calliantha H. Andr. in Tibet.</title>
        <authorList>
            <person name="Li Z."/>
        </authorList>
    </citation>
    <scope>NUCLEOTIDE SEQUENCE [LARGE SCALE GENOMIC DNA]</scope>
    <source>
        <strain evidence="2">pc1-10</strain>
    </source>
</reference>
<dbReference type="Proteomes" id="UP001525566">
    <property type="component" value="Unassembled WGS sequence"/>
</dbReference>
<evidence type="ECO:0000313" key="1">
    <source>
        <dbReference type="EMBL" id="MCT2562424.1"/>
    </source>
</evidence>
<dbReference type="EMBL" id="JAOAMU010000003">
    <property type="protein sequence ID" value="MCT2562424.1"/>
    <property type="molecule type" value="Genomic_DNA"/>
</dbReference>